<dbReference type="GO" id="GO:0000981">
    <property type="term" value="F:DNA-binding transcription factor activity, RNA polymerase II-specific"/>
    <property type="evidence" value="ECO:0007669"/>
    <property type="project" value="TreeGrafter"/>
</dbReference>
<keyword evidence="4" id="KW-0862">Zinc</keyword>
<keyword evidence="2" id="KW-0677">Repeat</keyword>
<evidence type="ECO:0000256" key="5">
    <source>
        <dbReference type="PROSITE-ProRule" id="PRU00042"/>
    </source>
</evidence>
<dbReference type="PANTHER" id="PTHR24409">
    <property type="entry name" value="ZINC FINGER PROTEIN 142"/>
    <property type="match status" value="1"/>
</dbReference>
<dbReference type="EnsemblMetazoa" id="XM_024225045.1">
    <property type="protein sequence ID" value="XP_024080813.1"/>
    <property type="gene ID" value="LOC112126281"/>
</dbReference>
<dbReference type="SUPFAM" id="SSF57667">
    <property type="entry name" value="beta-beta-alpha zinc fingers"/>
    <property type="match status" value="2"/>
</dbReference>
<dbReference type="RefSeq" id="XP_024080813.1">
    <property type="nucleotide sequence ID" value="XM_024225045.1"/>
</dbReference>
<dbReference type="Proteomes" id="UP000494040">
    <property type="component" value="Unassembled WGS sequence"/>
</dbReference>
<evidence type="ECO:0000259" key="6">
    <source>
        <dbReference type="PROSITE" id="PS50157"/>
    </source>
</evidence>
<keyword evidence="1" id="KW-0479">Metal-binding</keyword>
<organism evidence="7 8">
    <name type="scientific">Cimex lectularius</name>
    <name type="common">Bed bug</name>
    <name type="synonym">Acanthia lectularia</name>
    <dbReference type="NCBI Taxonomy" id="79782"/>
    <lineage>
        <taxon>Eukaryota</taxon>
        <taxon>Metazoa</taxon>
        <taxon>Ecdysozoa</taxon>
        <taxon>Arthropoda</taxon>
        <taxon>Hexapoda</taxon>
        <taxon>Insecta</taxon>
        <taxon>Pterygota</taxon>
        <taxon>Neoptera</taxon>
        <taxon>Paraneoptera</taxon>
        <taxon>Hemiptera</taxon>
        <taxon>Heteroptera</taxon>
        <taxon>Panheteroptera</taxon>
        <taxon>Cimicomorpha</taxon>
        <taxon>Cimicidae</taxon>
        <taxon>Cimex</taxon>
    </lineage>
</organism>
<feature type="domain" description="C2H2-type" evidence="6">
    <location>
        <begin position="150"/>
        <end position="177"/>
    </location>
</feature>
<dbReference type="Gene3D" id="3.30.160.60">
    <property type="entry name" value="Classic Zinc Finger"/>
    <property type="match status" value="3"/>
</dbReference>
<evidence type="ECO:0000256" key="3">
    <source>
        <dbReference type="ARBA" id="ARBA00022771"/>
    </source>
</evidence>
<feature type="domain" description="C2H2-type" evidence="6">
    <location>
        <begin position="16"/>
        <end position="43"/>
    </location>
</feature>
<dbReference type="GO" id="GO:0005634">
    <property type="term" value="C:nucleus"/>
    <property type="evidence" value="ECO:0007669"/>
    <property type="project" value="TreeGrafter"/>
</dbReference>
<proteinExistence type="predicted"/>
<accession>A0A8I6SBS7</accession>
<sequence>RNTECDLFSGFAIPYFPCPVCNKSYKYKDNLIRHQRFECGVEPQFKCQLCPYKAKQKGTLKLHMHNKHFQKFKHDLLEKFDPTQENRVRPASAVSMPQLPLYGEAQEEVEIPLHPQTHVIPAVRPSAGSMSKNLSFLTLRFVLGQETKAYVCTICERRYASSSTLRRHLRYECGKELCSQCPHCSYKTKYMIDLKKHIFNQHLVSDFKVPTTKPE</sequence>
<dbReference type="OrthoDB" id="10004641at2759"/>
<dbReference type="InterPro" id="IPR036236">
    <property type="entry name" value="Znf_C2H2_sf"/>
</dbReference>
<evidence type="ECO:0000313" key="7">
    <source>
        <dbReference type="EnsemblMetazoa" id="XP_024080813.1"/>
    </source>
</evidence>
<dbReference type="SMART" id="SM00355">
    <property type="entry name" value="ZnF_C2H2"/>
    <property type="match status" value="4"/>
</dbReference>
<dbReference type="GeneID" id="112126281"/>
<reference evidence="7" key="1">
    <citation type="submission" date="2022-01" db="UniProtKB">
        <authorList>
            <consortium name="EnsemblMetazoa"/>
        </authorList>
    </citation>
    <scope>IDENTIFICATION</scope>
</reference>
<dbReference type="PANTHER" id="PTHR24409:SF295">
    <property type="entry name" value="AZ2-RELATED"/>
    <property type="match status" value="1"/>
</dbReference>
<protein>
    <recommendedName>
        <fullName evidence="6">C2H2-type domain-containing protein</fullName>
    </recommendedName>
</protein>
<name>A0A8I6SBS7_CIMLE</name>
<evidence type="ECO:0000256" key="2">
    <source>
        <dbReference type="ARBA" id="ARBA00022737"/>
    </source>
</evidence>
<dbReference type="GO" id="GO:0008270">
    <property type="term" value="F:zinc ion binding"/>
    <property type="evidence" value="ECO:0007669"/>
    <property type="project" value="UniProtKB-KW"/>
</dbReference>
<dbReference type="AlphaFoldDB" id="A0A8I6SBS7"/>
<dbReference type="PROSITE" id="PS50157">
    <property type="entry name" value="ZINC_FINGER_C2H2_2"/>
    <property type="match status" value="2"/>
</dbReference>
<dbReference type="GO" id="GO:0000977">
    <property type="term" value="F:RNA polymerase II transcription regulatory region sequence-specific DNA binding"/>
    <property type="evidence" value="ECO:0007669"/>
    <property type="project" value="TreeGrafter"/>
</dbReference>
<dbReference type="InterPro" id="IPR013087">
    <property type="entry name" value="Znf_C2H2_type"/>
</dbReference>
<keyword evidence="3 5" id="KW-0863">Zinc-finger</keyword>
<evidence type="ECO:0000256" key="1">
    <source>
        <dbReference type="ARBA" id="ARBA00022723"/>
    </source>
</evidence>
<keyword evidence="8" id="KW-1185">Reference proteome</keyword>
<evidence type="ECO:0000256" key="4">
    <source>
        <dbReference type="ARBA" id="ARBA00022833"/>
    </source>
</evidence>
<dbReference type="KEGG" id="clec:112126281"/>
<dbReference type="Pfam" id="PF00096">
    <property type="entry name" value="zf-C2H2"/>
    <property type="match status" value="2"/>
</dbReference>
<evidence type="ECO:0000313" key="8">
    <source>
        <dbReference type="Proteomes" id="UP000494040"/>
    </source>
</evidence>